<comment type="caution">
    <text evidence="2">The sequence shown here is derived from an EMBL/GenBank/DDBJ whole genome shotgun (WGS) entry which is preliminary data.</text>
</comment>
<protein>
    <submittedName>
        <fullName evidence="2">Uncharacterized protein</fullName>
    </submittedName>
</protein>
<proteinExistence type="predicted"/>
<organism evidence="2">
    <name type="scientific">marine sediment metagenome</name>
    <dbReference type="NCBI Taxonomy" id="412755"/>
    <lineage>
        <taxon>unclassified sequences</taxon>
        <taxon>metagenomes</taxon>
        <taxon>ecological metagenomes</taxon>
    </lineage>
</organism>
<evidence type="ECO:0000313" key="2">
    <source>
        <dbReference type="EMBL" id="KKM21394.1"/>
    </source>
</evidence>
<dbReference type="AlphaFoldDB" id="A0A0F9INH0"/>
<sequence length="253" mass="27410">MYSFSPTTGPGLQYAPPDETDNAGWIRANWRRYLELWPKILGVQHSAAVITATSDPSSSRHQEARLVVDAAAALGRIHTATVREVEKYSGYLGLGAVAIVPAALALAALVAIIAWSFRKYDALEVTLAAVEAGTITPGQAQELLEEAGPMPDIGVLGGITGGVLLGAAVAVGLLIYFGNLSGAGISRKKNPDLILLGMNPDPIWSRDVLQLDYIHEENGQPYTHEFKPGVRMQSLEDGSVRLYHPRRRIWREF</sequence>
<gene>
    <name evidence="2" type="ORF">LCGC14_1635880</name>
</gene>
<keyword evidence="1" id="KW-1133">Transmembrane helix</keyword>
<feature type="transmembrane region" description="Helical" evidence="1">
    <location>
        <begin position="91"/>
        <end position="117"/>
    </location>
</feature>
<keyword evidence="1" id="KW-0812">Transmembrane</keyword>
<accession>A0A0F9INH0</accession>
<evidence type="ECO:0000256" key="1">
    <source>
        <dbReference type="SAM" id="Phobius"/>
    </source>
</evidence>
<keyword evidence="1" id="KW-0472">Membrane</keyword>
<reference evidence="2" key="1">
    <citation type="journal article" date="2015" name="Nature">
        <title>Complex archaea that bridge the gap between prokaryotes and eukaryotes.</title>
        <authorList>
            <person name="Spang A."/>
            <person name="Saw J.H."/>
            <person name="Jorgensen S.L."/>
            <person name="Zaremba-Niedzwiedzka K."/>
            <person name="Martijn J."/>
            <person name="Lind A.E."/>
            <person name="van Eijk R."/>
            <person name="Schleper C."/>
            <person name="Guy L."/>
            <person name="Ettema T.J."/>
        </authorList>
    </citation>
    <scope>NUCLEOTIDE SEQUENCE</scope>
</reference>
<feature type="transmembrane region" description="Helical" evidence="1">
    <location>
        <begin position="153"/>
        <end position="178"/>
    </location>
</feature>
<dbReference type="EMBL" id="LAZR01013561">
    <property type="protein sequence ID" value="KKM21394.1"/>
    <property type="molecule type" value="Genomic_DNA"/>
</dbReference>
<name>A0A0F9INH0_9ZZZZ</name>